<reference evidence="12 13" key="1">
    <citation type="submission" date="2019-11" db="EMBL/GenBank/DDBJ databases">
        <title>Whole-genome sequence of Rhodoplanes serenus DSM 18633, type strain.</title>
        <authorList>
            <person name="Kyndt J.A."/>
            <person name="Meyer T.E."/>
        </authorList>
    </citation>
    <scope>NUCLEOTIDE SEQUENCE [LARGE SCALE GENOMIC DNA]</scope>
    <source>
        <strain evidence="12 13">DSM 18633</strain>
    </source>
</reference>
<evidence type="ECO:0000256" key="4">
    <source>
        <dbReference type="ARBA" id="ARBA00022679"/>
    </source>
</evidence>
<protein>
    <submittedName>
        <fullName evidence="12">L,D-transpeptidase family protein</fullName>
    </submittedName>
</protein>
<dbReference type="PANTHER" id="PTHR30582:SF24">
    <property type="entry name" value="L,D-TRANSPEPTIDASE ERFK_SRFK-RELATED"/>
    <property type="match status" value="1"/>
</dbReference>
<evidence type="ECO:0000313" key="13">
    <source>
        <dbReference type="Proteomes" id="UP000438991"/>
    </source>
</evidence>
<evidence type="ECO:0000256" key="5">
    <source>
        <dbReference type="ARBA" id="ARBA00022801"/>
    </source>
</evidence>
<keyword evidence="5" id="KW-0378">Hydrolase</keyword>
<dbReference type="GO" id="GO:0071972">
    <property type="term" value="F:peptidoglycan L,D-transpeptidase activity"/>
    <property type="evidence" value="ECO:0007669"/>
    <property type="project" value="TreeGrafter"/>
</dbReference>
<keyword evidence="8 9" id="KW-0961">Cell wall biogenesis/degradation</keyword>
<dbReference type="PANTHER" id="PTHR30582">
    <property type="entry name" value="L,D-TRANSPEPTIDASE"/>
    <property type="match status" value="1"/>
</dbReference>
<dbReference type="RefSeq" id="WP_155480369.1">
    <property type="nucleotide sequence ID" value="NZ_WNKV01000012.1"/>
</dbReference>
<organism evidence="12 13">
    <name type="scientific">Rhodoplanes serenus</name>
    <dbReference type="NCBI Taxonomy" id="200615"/>
    <lineage>
        <taxon>Bacteria</taxon>
        <taxon>Pseudomonadati</taxon>
        <taxon>Pseudomonadota</taxon>
        <taxon>Alphaproteobacteria</taxon>
        <taxon>Hyphomicrobiales</taxon>
        <taxon>Nitrobacteraceae</taxon>
        <taxon>Rhodoplanes</taxon>
    </lineage>
</organism>
<dbReference type="Proteomes" id="UP000438991">
    <property type="component" value="Unassembled WGS sequence"/>
</dbReference>
<keyword evidence="6 9" id="KW-0133">Cell shape</keyword>
<evidence type="ECO:0000313" key="12">
    <source>
        <dbReference type="EMBL" id="MTW17727.1"/>
    </source>
</evidence>
<dbReference type="GO" id="GO:0008360">
    <property type="term" value="P:regulation of cell shape"/>
    <property type="evidence" value="ECO:0007669"/>
    <property type="project" value="UniProtKB-UniRule"/>
</dbReference>
<dbReference type="PROSITE" id="PS52029">
    <property type="entry name" value="LD_TPASE"/>
    <property type="match status" value="1"/>
</dbReference>
<comment type="pathway">
    <text evidence="1 9">Cell wall biogenesis; peptidoglycan biosynthesis.</text>
</comment>
<evidence type="ECO:0000256" key="10">
    <source>
        <dbReference type="SAM" id="SignalP"/>
    </source>
</evidence>
<dbReference type="SUPFAM" id="SSF141523">
    <property type="entry name" value="L,D-transpeptidase catalytic domain-like"/>
    <property type="match status" value="1"/>
</dbReference>
<dbReference type="GO" id="GO:0071555">
    <property type="term" value="P:cell wall organization"/>
    <property type="evidence" value="ECO:0007669"/>
    <property type="project" value="UniProtKB-UniRule"/>
</dbReference>
<feature type="domain" description="L,D-TPase catalytic" evidence="11">
    <location>
        <begin position="158"/>
        <end position="287"/>
    </location>
</feature>
<evidence type="ECO:0000256" key="9">
    <source>
        <dbReference type="PROSITE-ProRule" id="PRU01373"/>
    </source>
</evidence>
<dbReference type="Pfam" id="PF03734">
    <property type="entry name" value="YkuD"/>
    <property type="match status" value="1"/>
</dbReference>
<proteinExistence type="inferred from homology"/>
<feature type="active site" description="Proton donor/acceptor" evidence="9">
    <location>
        <position position="247"/>
    </location>
</feature>
<dbReference type="CDD" id="cd16913">
    <property type="entry name" value="YkuD_like"/>
    <property type="match status" value="1"/>
</dbReference>
<accession>A0A9X4XM79</accession>
<name>A0A9X4XM79_9BRAD</name>
<dbReference type="AlphaFoldDB" id="A0A9X4XM79"/>
<dbReference type="InterPro" id="IPR038063">
    <property type="entry name" value="Transpep_catalytic_dom"/>
</dbReference>
<comment type="caution">
    <text evidence="12">The sequence shown here is derived from an EMBL/GenBank/DDBJ whole genome shotgun (WGS) entry which is preliminary data.</text>
</comment>
<gene>
    <name evidence="12" type="ORF">GJ689_16085</name>
</gene>
<dbReference type="FunFam" id="2.40.440.10:FF:000002">
    <property type="entry name" value="L,D-transpeptidase ErfK/SrfK"/>
    <property type="match status" value="1"/>
</dbReference>
<sequence length="287" mass="30403">MYRVLLCTLAATALSGSLATAQPYVPGPYASGAYASGASAPSYGSGPYASGTYASGTYAAGAYASSPSAPRGYAAPPAARPARANMGGGFIEAIFGGGDAPPRAAREPQTYAVDQYGNPVAAYGGRYAAHDPAEYSRTAVDPRFRPQRVAYSGSEPPGTVIVDTRQFYLFLVEGNGTAMRYGVGVGRPGFTWSGVHTVSAKKEWPDWRPPDEMLRRQPHLPSYMAGGPQNPLGARALYLGSTLYRIHGSNEPWTIGTQVSSGCIRMRNEDVMDLYERVKVGTKVVVI</sequence>
<evidence type="ECO:0000256" key="2">
    <source>
        <dbReference type="ARBA" id="ARBA00005992"/>
    </source>
</evidence>
<keyword evidence="7 9" id="KW-0573">Peptidoglycan synthesis</keyword>
<keyword evidence="3" id="KW-0328">Glycosyltransferase</keyword>
<evidence type="ECO:0000256" key="3">
    <source>
        <dbReference type="ARBA" id="ARBA00022676"/>
    </source>
</evidence>
<feature type="active site" description="Nucleophile" evidence="9">
    <location>
        <position position="263"/>
    </location>
</feature>
<evidence type="ECO:0000256" key="8">
    <source>
        <dbReference type="ARBA" id="ARBA00023316"/>
    </source>
</evidence>
<evidence type="ECO:0000259" key="11">
    <source>
        <dbReference type="PROSITE" id="PS52029"/>
    </source>
</evidence>
<keyword evidence="10" id="KW-0732">Signal</keyword>
<evidence type="ECO:0000256" key="6">
    <source>
        <dbReference type="ARBA" id="ARBA00022960"/>
    </source>
</evidence>
<dbReference type="GO" id="GO:0016757">
    <property type="term" value="F:glycosyltransferase activity"/>
    <property type="evidence" value="ECO:0007669"/>
    <property type="project" value="UniProtKB-KW"/>
</dbReference>
<dbReference type="InterPro" id="IPR050979">
    <property type="entry name" value="LD-transpeptidase"/>
</dbReference>
<dbReference type="InterPro" id="IPR005490">
    <property type="entry name" value="LD_TPept_cat_dom"/>
</dbReference>
<dbReference type="EMBL" id="WNKV01000012">
    <property type="protein sequence ID" value="MTW17727.1"/>
    <property type="molecule type" value="Genomic_DNA"/>
</dbReference>
<evidence type="ECO:0000256" key="1">
    <source>
        <dbReference type="ARBA" id="ARBA00004752"/>
    </source>
</evidence>
<feature type="chain" id="PRO_5040892197" evidence="10">
    <location>
        <begin position="22"/>
        <end position="287"/>
    </location>
</feature>
<dbReference type="GO" id="GO:0005576">
    <property type="term" value="C:extracellular region"/>
    <property type="evidence" value="ECO:0007669"/>
    <property type="project" value="TreeGrafter"/>
</dbReference>
<feature type="signal peptide" evidence="10">
    <location>
        <begin position="1"/>
        <end position="21"/>
    </location>
</feature>
<evidence type="ECO:0000256" key="7">
    <source>
        <dbReference type="ARBA" id="ARBA00022984"/>
    </source>
</evidence>
<comment type="similarity">
    <text evidence="2">Belongs to the YkuD family.</text>
</comment>
<dbReference type="GO" id="GO:0018104">
    <property type="term" value="P:peptidoglycan-protein cross-linking"/>
    <property type="evidence" value="ECO:0007669"/>
    <property type="project" value="TreeGrafter"/>
</dbReference>
<dbReference type="Gene3D" id="2.40.440.10">
    <property type="entry name" value="L,D-transpeptidase catalytic domain-like"/>
    <property type="match status" value="1"/>
</dbReference>
<keyword evidence="4" id="KW-0808">Transferase</keyword>